<dbReference type="Gene3D" id="3.40.50.720">
    <property type="entry name" value="NAD(P)-binding Rossmann-like Domain"/>
    <property type="match status" value="2"/>
</dbReference>
<name>K6YGS5_9ALTE</name>
<dbReference type="PANTHER" id="PTHR43318">
    <property type="entry name" value="UDP-N-ACETYLGLUCOSAMINE 4,6-DEHYDRATASE"/>
    <property type="match status" value="1"/>
</dbReference>
<dbReference type="Pfam" id="PF02719">
    <property type="entry name" value="Polysacc_synt_2"/>
    <property type="match status" value="1"/>
</dbReference>
<comment type="caution">
    <text evidence="4">The sequence shown here is derived from an EMBL/GenBank/DDBJ whole genome shotgun (WGS) entry which is preliminary data.</text>
</comment>
<proteinExistence type="inferred from homology"/>
<keyword evidence="2" id="KW-0472">Membrane</keyword>
<evidence type="ECO:0000313" key="4">
    <source>
        <dbReference type="EMBL" id="GAC15798.1"/>
    </source>
</evidence>
<dbReference type="AlphaFoldDB" id="K6YGS5"/>
<dbReference type="eggNOG" id="COG1086">
    <property type="taxonomic scope" value="Bacteria"/>
</dbReference>
<dbReference type="SUPFAM" id="SSF51735">
    <property type="entry name" value="NAD(P)-binding Rossmann-fold domains"/>
    <property type="match status" value="1"/>
</dbReference>
<keyword evidence="2" id="KW-1133">Transmembrane helix</keyword>
<dbReference type="RefSeq" id="WP_008845603.1">
    <property type="nucleotide sequence ID" value="NZ_BAEN01000061.1"/>
</dbReference>
<dbReference type="InterPro" id="IPR029063">
    <property type="entry name" value="SAM-dependent_MTases_sf"/>
</dbReference>
<dbReference type="PANTHER" id="PTHR43318:SF1">
    <property type="entry name" value="POLYSACCHARIDE BIOSYNTHESIS PROTEIN EPSC-RELATED"/>
    <property type="match status" value="1"/>
</dbReference>
<dbReference type="STRING" id="1127673.GLIP_3181"/>
<protein>
    <submittedName>
        <fullName evidence="4">Probable polysaccharide biosynthesis protein epsC</fullName>
    </submittedName>
</protein>
<dbReference type="InterPro" id="IPR051203">
    <property type="entry name" value="Polysaccharide_Synthase-Rel"/>
</dbReference>
<evidence type="ECO:0000259" key="3">
    <source>
        <dbReference type="Pfam" id="PF02719"/>
    </source>
</evidence>
<reference evidence="4 5" key="1">
    <citation type="journal article" date="2017" name="Antonie Van Leeuwenhoek">
        <title>Rhizobium rhizosphaerae sp. nov., a novel species isolated from rice rhizosphere.</title>
        <authorList>
            <person name="Zhao J.J."/>
            <person name="Zhang J."/>
            <person name="Zhang R.J."/>
            <person name="Zhang C.W."/>
            <person name="Yin H.Q."/>
            <person name="Zhang X.X."/>
        </authorList>
    </citation>
    <scope>NUCLEOTIDE SEQUENCE [LARGE SCALE GENOMIC DNA]</scope>
    <source>
        <strain evidence="4 5">E3</strain>
    </source>
</reference>
<evidence type="ECO:0000256" key="1">
    <source>
        <dbReference type="ARBA" id="ARBA00007430"/>
    </source>
</evidence>
<feature type="transmembrane region" description="Helical" evidence="2">
    <location>
        <begin position="50"/>
        <end position="70"/>
    </location>
</feature>
<organism evidence="4 5">
    <name type="scientific">Aliiglaciecola lipolytica E3</name>
    <dbReference type="NCBI Taxonomy" id="1127673"/>
    <lineage>
        <taxon>Bacteria</taxon>
        <taxon>Pseudomonadati</taxon>
        <taxon>Pseudomonadota</taxon>
        <taxon>Gammaproteobacteria</taxon>
        <taxon>Alteromonadales</taxon>
        <taxon>Alteromonadaceae</taxon>
        <taxon>Aliiglaciecola</taxon>
    </lineage>
</organism>
<dbReference type="EMBL" id="BAEN01000061">
    <property type="protein sequence ID" value="GAC15798.1"/>
    <property type="molecule type" value="Genomic_DNA"/>
</dbReference>
<keyword evidence="2" id="KW-0812">Transmembrane</keyword>
<keyword evidence="5" id="KW-1185">Reference proteome</keyword>
<gene>
    <name evidence="4" type="primary">epsC</name>
    <name evidence="4" type="ORF">GLIP_3181</name>
</gene>
<accession>K6YGS5</accession>
<evidence type="ECO:0000313" key="5">
    <source>
        <dbReference type="Proteomes" id="UP000006334"/>
    </source>
</evidence>
<dbReference type="OrthoDB" id="9803111at2"/>
<sequence>MGVEKLFDLNSRTKLALELSWDTLSIVIGLLFAYWLRIGISSWSFSTLEWAVFAANVVFTICGFFGVGHYNQIIRYIDFRAIYLTIFVLLASTCYLFAAKFSLDIFMPTTVPLIYLMVSMGLIISPRLLIQASVQAQQYKLREKCIIFGAAEAGRSLALTLRAGNDLQPIAFVDDKKLYQGKQLLGLPVGSRKDIPELVEKYGVSKMLLAVNNSSKNRRKELIEELEPFAIELLSIPNIQDIVSGKRQIDELHEIKIEDLLGRDPVPPISKLLEINIKQKVVLVTGAGGSIGSELCRQIALSGPTKMVLFELSEYNLYQIENELKRQFKDIIFVPVLASIQDNVALRNVFKVHKIQTIYHAAAYKHVPMVESNPLAGIRNNVFGTANVALVGIEYDVEKFVLVSTDKAVRPTNIMGATKRFAELFVQGMAELHSDTQFAIVRFGNVLGSSGSVVPLFSQQIRNGGPITVTHPDIIRFFMTIPEAAQLVIQAGAMGERGEVFVLDMGEPVKIVDLATKMAHLMGQSIRSEKEPDGTIEINFSGLRPGEKLYEELLIDDADTETQHSRIMGADERKLPFEDIVMLLDRLNFALLNQDDREAIDILIEAPLAYTPASHM</sequence>
<dbReference type="Proteomes" id="UP000006334">
    <property type="component" value="Unassembled WGS sequence"/>
</dbReference>
<comment type="similarity">
    <text evidence="1">Belongs to the polysaccharide synthase family.</text>
</comment>
<dbReference type="InterPro" id="IPR003869">
    <property type="entry name" value="Polysac_CapD-like"/>
</dbReference>
<feature type="transmembrane region" description="Helical" evidence="2">
    <location>
        <begin position="113"/>
        <end position="130"/>
    </location>
</feature>
<dbReference type="CDD" id="cd05237">
    <property type="entry name" value="UDP_invert_4-6DH_SDR_e"/>
    <property type="match status" value="1"/>
</dbReference>
<feature type="transmembrane region" description="Helical" evidence="2">
    <location>
        <begin position="21"/>
        <end position="38"/>
    </location>
</feature>
<dbReference type="SUPFAM" id="SSF53335">
    <property type="entry name" value="S-adenosyl-L-methionine-dependent methyltransferases"/>
    <property type="match status" value="1"/>
</dbReference>
<feature type="transmembrane region" description="Helical" evidence="2">
    <location>
        <begin position="82"/>
        <end position="101"/>
    </location>
</feature>
<feature type="domain" description="Polysaccharide biosynthesis protein CapD-like" evidence="3">
    <location>
        <begin position="282"/>
        <end position="570"/>
    </location>
</feature>
<dbReference type="InterPro" id="IPR036291">
    <property type="entry name" value="NAD(P)-bd_dom_sf"/>
</dbReference>
<evidence type="ECO:0000256" key="2">
    <source>
        <dbReference type="SAM" id="Phobius"/>
    </source>
</evidence>